<dbReference type="AlphaFoldDB" id="A0A3N4MYT5"/>
<evidence type="ECO:0000313" key="5">
    <source>
        <dbReference type="EMBL" id="RPD40583.1"/>
    </source>
</evidence>
<dbReference type="GO" id="GO:0000976">
    <property type="term" value="F:transcription cis-regulatory region binding"/>
    <property type="evidence" value="ECO:0007669"/>
    <property type="project" value="TreeGrafter"/>
</dbReference>
<gene>
    <name evidence="5" type="ORF">EG028_14890</name>
</gene>
<keyword evidence="6" id="KW-1185">Reference proteome</keyword>
<dbReference type="EMBL" id="RMBX01000007">
    <property type="protein sequence ID" value="RPD40583.1"/>
    <property type="molecule type" value="Genomic_DNA"/>
</dbReference>
<dbReference type="Gene3D" id="1.10.10.60">
    <property type="entry name" value="Homeodomain-like"/>
    <property type="match status" value="1"/>
</dbReference>
<protein>
    <submittedName>
        <fullName evidence="5">AraC family transcriptional regulator</fullName>
    </submittedName>
</protein>
<keyword evidence="3" id="KW-0804">Transcription</keyword>
<dbReference type="PROSITE" id="PS01124">
    <property type="entry name" value="HTH_ARAC_FAMILY_2"/>
    <property type="match status" value="1"/>
</dbReference>
<dbReference type="PRINTS" id="PR00032">
    <property type="entry name" value="HTHARAC"/>
</dbReference>
<dbReference type="InterPro" id="IPR032687">
    <property type="entry name" value="AraC-type_N"/>
</dbReference>
<name>A0A3N4MYT5_9BACT</name>
<evidence type="ECO:0000313" key="6">
    <source>
        <dbReference type="Proteomes" id="UP000279089"/>
    </source>
</evidence>
<reference evidence="6" key="1">
    <citation type="submission" date="2018-11" db="EMBL/GenBank/DDBJ databases">
        <title>Chitinophaga lutea sp.nov., isolate from arsenic contaminated soil.</title>
        <authorList>
            <person name="Zong Y."/>
        </authorList>
    </citation>
    <scope>NUCLEOTIDE SEQUENCE [LARGE SCALE GENOMIC DNA]</scope>
    <source>
        <strain evidence="6">YLT18</strain>
    </source>
</reference>
<proteinExistence type="predicted"/>
<dbReference type="SMART" id="SM00342">
    <property type="entry name" value="HTH_ARAC"/>
    <property type="match status" value="1"/>
</dbReference>
<evidence type="ECO:0000259" key="4">
    <source>
        <dbReference type="PROSITE" id="PS01124"/>
    </source>
</evidence>
<keyword evidence="1" id="KW-0805">Transcription regulation</keyword>
<dbReference type="InterPro" id="IPR009057">
    <property type="entry name" value="Homeodomain-like_sf"/>
</dbReference>
<evidence type="ECO:0000256" key="1">
    <source>
        <dbReference type="ARBA" id="ARBA00023015"/>
    </source>
</evidence>
<dbReference type="Proteomes" id="UP000279089">
    <property type="component" value="Unassembled WGS sequence"/>
</dbReference>
<dbReference type="PANTHER" id="PTHR47894:SF1">
    <property type="entry name" value="HTH-TYPE TRANSCRIPTIONAL REGULATOR VQSM"/>
    <property type="match status" value="1"/>
</dbReference>
<keyword evidence="2" id="KW-0238">DNA-binding</keyword>
<dbReference type="SUPFAM" id="SSF46689">
    <property type="entry name" value="Homeodomain-like"/>
    <property type="match status" value="1"/>
</dbReference>
<dbReference type="GO" id="GO:0005829">
    <property type="term" value="C:cytosol"/>
    <property type="evidence" value="ECO:0007669"/>
    <property type="project" value="TreeGrafter"/>
</dbReference>
<comment type="caution">
    <text evidence="5">The sequence shown here is derived from an EMBL/GenBank/DDBJ whole genome shotgun (WGS) entry which is preliminary data.</text>
</comment>
<feature type="domain" description="HTH araC/xylS-type" evidence="4">
    <location>
        <begin position="237"/>
        <end position="335"/>
    </location>
</feature>
<evidence type="ECO:0000256" key="3">
    <source>
        <dbReference type="ARBA" id="ARBA00023163"/>
    </source>
</evidence>
<dbReference type="InterPro" id="IPR020449">
    <property type="entry name" value="Tscrpt_reg_AraC-type_HTH"/>
</dbReference>
<dbReference type="RefSeq" id="WP_120517101.1">
    <property type="nucleotide sequence ID" value="NZ_QXZY01000008.1"/>
</dbReference>
<accession>A0A3N4MYT5</accession>
<dbReference type="PANTHER" id="PTHR47894">
    <property type="entry name" value="HTH-TYPE TRANSCRIPTIONAL REGULATOR GADX"/>
    <property type="match status" value="1"/>
</dbReference>
<dbReference type="OrthoDB" id="5582699at2"/>
<dbReference type="InterPro" id="IPR018060">
    <property type="entry name" value="HTH_AraC"/>
</dbReference>
<dbReference type="Pfam" id="PF12625">
    <property type="entry name" value="Arabinose_bd"/>
    <property type="match status" value="1"/>
</dbReference>
<sequence length="340" mass="37803">MEDFQKQFILALLAYAAQRDVKPQRLCKLSGIDYKALLKQGRLPLNAAQINNLWKNAAHLSNDGLFGLHFGESMQLAALGVVGQIIQTSNSVGEALSNAGAMTPLLTDIFRMQVNHHKKTFTVQFNADAKKSAASPSTFRHMADFLAVFVVHELDGLLLQKVEPISVQLPYAVEDAAEYARVLRGPIKKKTGELAIELDNSMLNLSILTANYELQNYLLGKVQGLIKGEEEAGSLEARIYNYLLTNSYLYALSLEAVAANFNISPRNLQRKLKEEGVTFIQIVESVRKTLAEHYLQSGNYQVKDIAYILGYNEPSAFLRAFKRWTGITPAAYQKTTTGDK</sequence>
<evidence type="ECO:0000256" key="2">
    <source>
        <dbReference type="ARBA" id="ARBA00023125"/>
    </source>
</evidence>
<dbReference type="GO" id="GO:0003700">
    <property type="term" value="F:DNA-binding transcription factor activity"/>
    <property type="evidence" value="ECO:0007669"/>
    <property type="project" value="InterPro"/>
</dbReference>
<dbReference type="Pfam" id="PF12833">
    <property type="entry name" value="HTH_18"/>
    <property type="match status" value="1"/>
</dbReference>
<organism evidence="5 6">
    <name type="scientific">Chitinophaga barathri</name>
    <dbReference type="NCBI Taxonomy" id="1647451"/>
    <lineage>
        <taxon>Bacteria</taxon>
        <taxon>Pseudomonadati</taxon>
        <taxon>Bacteroidota</taxon>
        <taxon>Chitinophagia</taxon>
        <taxon>Chitinophagales</taxon>
        <taxon>Chitinophagaceae</taxon>
        <taxon>Chitinophaga</taxon>
    </lineage>
</organism>